<protein>
    <submittedName>
        <fullName evidence="2">Uncharacterized protein</fullName>
    </submittedName>
</protein>
<dbReference type="EMBL" id="JH597770">
    <property type="protein sequence ID" value="EHP68392.1"/>
    <property type="molecule type" value="Genomic_DNA"/>
</dbReference>
<reference evidence="2 3" key="1">
    <citation type="submission" date="2012-01" db="EMBL/GenBank/DDBJ databases">
        <title>Improved High-Quality Draft sequence of Metallosphaera yellowstonensis MK1.</title>
        <authorList>
            <consortium name="US DOE Joint Genome Institute"/>
            <person name="Lucas S."/>
            <person name="Han J."/>
            <person name="Cheng J.-F."/>
            <person name="Goodwin L."/>
            <person name="Pitluck S."/>
            <person name="Peters L."/>
            <person name="Teshima H."/>
            <person name="Detter J.C."/>
            <person name="Han C."/>
            <person name="Tapia R."/>
            <person name="Land M."/>
            <person name="Hauser L."/>
            <person name="Kyrpides N."/>
            <person name="Kozubal M."/>
            <person name="Macur R.E."/>
            <person name="Jay Z."/>
            <person name="Inskeep W."/>
            <person name="Woyke T."/>
        </authorList>
    </citation>
    <scope>NUCLEOTIDE SEQUENCE [LARGE SCALE GENOMIC DNA]</scope>
    <source>
        <strain evidence="2 3">MK1</strain>
    </source>
</reference>
<dbReference type="RefSeq" id="WP_009074751.1">
    <property type="nucleotide sequence ID" value="NZ_JH597770.1"/>
</dbReference>
<sequence>MDATIVYYDIVEVQLNNVKLYGVRYTNEEKVSLESTEMAESTLVPNKLVLVRTKNEIFFNVGKKMDYVFPSIVHIRRVGIPIEINNETVKTSFLDVPDEGLDFIGLDINFTPSMPLVILETNEGTRIISYASIHDVKPDKPAQSQSSQSKKRRKKHVKKARRKRKIKSKGSRKS</sequence>
<name>H2C8B6_9CREN</name>
<dbReference type="HOGENOM" id="CLU_126373_0_0_2"/>
<dbReference type="eggNOG" id="arCOG07219">
    <property type="taxonomic scope" value="Archaea"/>
</dbReference>
<feature type="region of interest" description="Disordered" evidence="1">
    <location>
        <begin position="136"/>
        <end position="174"/>
    </location>
</feature>
<accession>H2C8B6</accession>
<keyword evidence="3" id="KW-1185">Reference proteome</keyword>
<gene>
    <name evidence="2" type="ORF">MetMK1DRAFT_00028240</name>
</gene>
<dbReference type="Proteomes" id="UP000003980">
    <property type="component" value="Unassembled WGS sequence"/>
</dbReference>
<dbReference type="STRING" id="671065.MetMK1DRAFT_00028240"/>
<feature type="compositionally biased region" description="Basic residues" evidence="1">
    <location>
        <begin position="149"/>
        <end position="174"/>
    </location>
</feature>
<dbReference type="AlphaFoldDB" id="H2C8B6"/>
<evidence type="ECO:0000313" key="3">
    <source>
        <dbReference type="Proteomes" id="UP000003980"/>
    </source>
</evidence>
<organism evidence="2 3">
    <name type="scientific">Metallosphaera yellowstonensis MK1</name>
    <dbReference type="NCBI Taxonomy" id="671065"/>
    <lineage>
        <taxon>Archaea</taxon>
        <taxon>Thermoproteota</taxon>
        <taxon>Thermoprotei</taxon>
        <taxon>Sulfolobales</taxon>
        <taxon>Sulfolobaceae</taxon>
        <taxon>Metallosphaera</taxon>
    </lineage>
</organism>
<proteinExistence type="predicted"/>
<evidence type="ECO:0000313" key="2">
    <source>
        <dbReference type="EMBL" id="EHP68392.1"/>
    </source>
</evidence>
<evidence type="ECO:0000256" key="1">
    <source>
        <dbReference type="SAM" id="MobiDB-lite"/>
    </source>
</evidence>
<dbReference type="OrthoDB" id="34579at2157"/>